<dbReference type="Pfam" id="PF03221">
    <property type="entry name" value="HTH_Tnp_Tc5"/>
    <property type="match status" value="1"/>
</dbReference>
<reference evidence="3" key="1">
    <citation type="submission" date="2015-10" db="EMBL/GenBank/DDBJ databases">
        <authorList>
            <person name="Regsiter A."/>
            <person name="william w."/>
        </authorList>
    </citation>
    <scope>NUCLEOTIDE SEQUENCE</scope>
    <source>
        <strain evidence="3">Montdore</strain>
    </source>
</reference>
<evidence type="ECO:0000259" key="2">
    <source>
        <dbReference type="PROSITE" id="PS51253"/>
    </source>
</evidence>
<dbReference type="GO" id="GO:0003677">
    <property type="term" value="F:DNA binding"/>
    <property type="evidence" value="ECO:0007669"/>
    <property type="project" value="UniProtKB-KW"/>
</dbReference>
<name>A0A292PT23_9PEZI</name>
<proteinExistence type="predicted"/>
<dbReference type="Proteomes" id="UP001412239">
    <property type="component" value="Unassembled WGS sequence"/>
</dbReference>
<protein>
    <recommendedName>
        <fullName evidence="2">HTH CENPB-type domain-containing protein</fullName>
    </recommendedName>
</protein>
<accession>A0A292PT23</accession>
<organism evidence="3 4">
    <name type="scientific">Tuber aestivum</name>
    <name type="common">summer truffle</name>
    <dbReference type="NCBI Taxonomy" id="59557"/>
    <lineage>
        <taxon>Eukaryota</taxon>
        <taxon>Fungi</taxon>
        <taxon>Dikarya</taxon>
        <taxon>Ascomycota</taxon>
        <taxon>Pezizomycotina</taxon>
        <taxon>Pezizomycetes</taxon>
        <taxon>Pezizales</taxon>
        <taxon>Tuberaceae</taxon>
        <taxon>Tuber</taxon>
    </lineage>
</organism>
<feature type="domain" description="HTH CENPB-type" evidence="2">
    <location>
        <begin position="48"/>
        <end position="118"/>
    </location>
</feature>
<dbReference type="SUPFAM" id="SSF46689">
    <property type="entry name" value="Homeodomain-like"/>
    <property type="match status" value="1"/>
</dbReference>
<evidence type="ECO:0000313" key="3">
    <source>
        <dbReference type="EMBL" id="CUS10709.1"/>
    </source>
</evidence>
<dbReference type="EMBL" id="LN891041">
    <property type="protein sequence ID" value="CUS10709.1"/>
    <property type="molecule type" value="Genomic_DNA"/>
</dbReference>
<feature type="non-terminal residue" evidence="3">
    <location>
        <position position="146"/>
    </location>
</feature>
<dbReference type="InterPro" id="IPR009057">
    <property type="entry name" value="Homeodomain-like_sf"/>
</dbReference>
<evidence type="ECO:0000313" key="4">
    <source>
        <dbReference type="Proteomes" id="UP001412239"/>
    </source>
</evidence>
<dbReference type="SMART" id="SM00674">
    <property type="entry name" value="CENPB"/>
    <property type="match status" value="1"/>
</dbReference>
<dbReference type="AlphaFoldDB" id="A0A292PT23"/>
<dbReference type="InterPro" id="IPR006600">
    <property type="entry name" value="HTH_CenpB_DNA-bd_dom"/>
</dbReference>
<sequence>MANPHEYAIERALEAIEHGMSEKKACLEFKVSSGTIQGRRAGASTSCESHTFMQHLTANQEDALVAWILEQEERGFAPSHTRVRKMAEKIIESGGRSIMIGKSWVPRFLLRHPNVATLLGKPIDSKRIRRTQPGLMRQFFNQFNTV</sequence>
<gene>
    <name evidence="3" type="ORF">GSTUAT00005219001</name>
</gene>
<keyword evidence="1" id="KW-0238">DNA-binding</keyword>
<dbReference type="PROSITE" id="PS51253">
    <property type="entry name" value="HTH_CENPB"/>
    <property type="match status" value="1"/>
</dbReference>
<evidence type="ECO:0000256" key="1">
    <source>
        <dbReference type="ARBA" id="ARBA00023125"/>
    </source>
</evidence>
<keyword evidence="4" id="KW-1185">Reference proteome</keyword>